<dbReference type="Proteomes" id="UP001295444">
    <property type="component" value="Chromosome 04"/>
</dbReference>
<evidence type="ECO:0000313" key="2">
    <source>
        <dbReference type="Proteomes" id="UP001295444"/>
    </source>
</evidence>
<dbReference type="AlphaFoldDB" id="A0AAD1RZ02"/>
<proteinExistence type="predicted"/>
<protein>
    <submittedName>
        <fullName evidence="1">Uncharacterized protein</fullName>
    </submittedName>
</protein>
<organism evidence="1 2">
    <name type="scientific">Pelobates cultripes</name>
    <name type="common">Western spadefoot toad</name>
    <dbReference type="NCBI Taxonomy" id="61616"/>
    <lineage>
        <taxon>Eukaryota</taxon>
        <taxon>Metazoa</taxon>
        <taxon>Chordata</taxon>
        <taxon>Craniata</taxon>
        <taxon>Vertebrata</taxon>
        <taxon>Euteleostomi</taxon>
        <taxon>Amphibia</taxon>
        <taxon>Batrachia</taxon>
        <taxon>Anura</taxon>
        <taxon>Pelobatoidea</taxon>
        <taxon>Pelobatidae</taxon>
        <taxon>Pelobates</taxon>
    </lineage>
</organism>
<accession>A0AAD1RZ02</accession>
<sequence length="64" mass="7395">DPINSQDEMEIAIASLKGNRAPGPDGYDISYYKLFRDKLSPTSQLYKITSCREESLIRTWPWQT</sequence>
<feature type="non-terminal residue" evidence="1">
    <location>
        <position position="1"/>
    </location>
</feature>
<keyword evidence="2" id="KW-1185">Reference proteome</keyword>
<name>A0AAD1RZ02_PELCU</name>
<dbReference type="EMBL" id="OW240915">
    <property type="protein sequence ID" value="CAH2283950.1"/>
    <property type="molecule type" value="Genomic_DNA"/>
</dbReference>
<evidence type="ECO:0000313" key="1">
    <source>
        <dbReference type="EMBL" id="CAH2283950.1"/>
    </source>
</evidence>
<reference evidence="1" key="1">
    <citation type="submission" date="2022-03" db="EMBL/GenBank/DDBJ databases">
        <authorList>
            <person name="Alioto T."/>
            <person name="Alioto T."/>
            <person name="Gomez Garrido J."/>
        </authorList>
    </citation>
    <scope>NUCLEOTIDE SEQUENCE</scope>
</reference>
<gene>
    <name evidence="1" type="ORF">PECUL_23A034095</name>
</gene>